<organism evidence="2 3">
    <name type="scientific">Ficus carica</name>
    <name type="common">Common fig</name>
    <dbReference type="NCBI Taxonomy" id="3494"/>
    <lineage>
        <taxon>Eukaryota</taxon>
        <taxon>Viridiplantae</taxon>
        <taxon>Streptophyta</taxon>
        <taxon>Embryophyta</taxon>
        <taxon>Tracheophyta</taxon>
        <taxon>Spermatophyta</taxon>
        <taxon>Magnoliopsida</taxon>
        <taxon>eudicotyledons</taxon>
        <taxon>Gunneridae</taxon>
        <taxon>Pentapetalae</taxon>
        <taxon>rosids</taxon>
        <taxon>fabids</taxon>
        <taxon>Rosales</taxon>
        <taxon>Moraceae</taxon>
        <taxon>Ficeae</taxon>
        <taxon>Ficus</taxon>
    </lineage>
</organism>
<name>A0AA87ZWU9_FICCA</name>
<reference evidence="2" key="1">
    <citation type="submission" date="2023-07" db="EMBL/GenBank/DDBJ databases">
        <title>draft genome sequence of fig (Ficus carica).</title>
        <authorList>
            <person name="Takahashi T."/>
            <person name="Nishimura K."/>
        </authorList>
    </citation>
    <scope>NUCLEOTIDE SEQUENCE</scope>
</reference>
<comment type="caution">
    <text evidence="2">The sequence shown here is derived from an EMBL/GenBank/DDBJ whole genome shotgun (WGS) entry which is preliminary data.</text>
</comment>
<evidence type="ECO:0000256" key="1">
    <source>
        <dbReference type="SAM" id="Phobius"/>
    </source>
</evidence>
<dbReference type="EMBL" id="BTGU01000005">
    <property type="protein sequence ID" value="GMN34873.1"/>
    <property type="molecule type" value="Genomic_DNA"/>
</dbReference>
<dbReference type="Proteomes" id="UP001187192">
    <property type="component" value="Unassembled WGS sequence"/>
</dbReference>
<dbReference type="AlphaFoldDB" id="A0AA87ZWU9"/>
<evidence type="ECO:0000313" key="3">
    <source>
        <dbReference type="Proteomes" id="UP001187192"/>
    </source>
</evidence>
<keyword evidence="3" id="KW-1185">Reference proteome</keyword>
<sequence>MTNQCNGSCHVGDRLREDQECSLECGEELVILVSSSLSRPLAMAVVATTTVTVAVTTVAMATRAI</sequence>
<gene>
    <name evidence="2" type="ORF">TIFTF001_004959</name>
</gene>
<keyword evidence="1" id="KW-1133">Transmembrane helix</keyword>
<keyword evidence="1" id="KW-0812">Transmembrane</keyword>
<keyword evidence="1" id="KW-0472">Membrane</keyword>
<accession>A0AA87ZWU9</accession>
<evidence type="ECO:0000313" key="2">
    <source>
        <dbReference type="EMBL" id="GMN34873.1"/>
    </source>
</evidence>
<protein>
    <submittedName>
        <fullName evidence="2">Uncharacterized protein</fullName>
    </submittedName>
</protein>
<proteinExistence type="predicted"/>
<feature type="transmembrane region" description="Helical" evidence="1">
    <location>
        <begin position="41"/>
        <end position="61"/>
    </location>
</feature>